<protein>
    <submittedName>
        <fullName evidence="2">Dihydroorotate dehydrogenase B (NAD(+)), electron transfer subunit</fullName>
    </submittedName>
</protein>
<dbReference type="InterPro" id="IPR050353">
    <property type="entry name" value="PyrK_electron_transfer"/>
</dbReference>
<feature type="domain" description="Dihydroorotate dehydrogenase electron transfer subunit iron-sulphur cluster binding" evidence="1">
    <location>
        <begin position="21"/>
        <end position="61"/>
    </location>
</feature>
<evidence type="ECO:0000259" key="1">
    <source>
        <dbReference type="Pfam" id="PF10418"/>
    </source>
</evidence>
<sequence>MLKAVCDLSEKYKVPCYFSLEERMGCGVGACLTCACKISSQEGSNYMRVCRDGPVFRSDEVVFDD</sequence>
<dbReference type="Pfam" id="PF10418">
    <property type="entry name" value="DHODB_Fe-S_bind"/>
    <property type="match status" value="1"/>
</dbReference>
<evidence type="ECO:0000313" key="2">
    <source>
        <dbReference type="EMBL" id="MPN63150.1"/>
    </source>
</evidence>
<dbReference type="PANTHER" id="PTHR43513">
    <property type="entry name" value="DIHYDROOROTATE DEHYDROGENASE B (NAD(+)), ELECTRON TRANSFER SUBUNIT"/>
    <property type="match status" value="1"/>
</dbReference>
<comment type="caution">
    <text evidence="2">The sequence shown here is derived from an EMBL/GenBank/DDBJ whole genome shotgun (WGS) entry which is preliminary data.</text>
</comment>
<dbReference type="EMBL" id="VSSQ01142154">
    <property type="protein sequence ID" value="MPN63150.1"/>
    <property type="molecule type" value="Genomic_DNA"/>
</dbReference>
<dbReference type="InterPro" id="IPR019480">
    <property type="entry name" value="Dihydroorotate_DH_Fe-S-bd"/>
</dbReference>
<dbReference type="Gene3D" id="2.10.240.10">
    <property type="entry name" value="Dihydroorotate dehydrogenase, electron transfer subunit"/>
    <property type="match status" value="1"/>
</dbReference>
<name>A0A645JJ63_9ZZZZ</name>
<dbReference type="InterPro" id="IPR039261">
    <property type="entry name" value="FNR_nucleotide-bd"/>
</dbReference>
<dbReference type="AlphaFoldDB" id="A0A645JJ63"/>
<dbReference type="PANTHER" id="PTHR43513:SF3">
    <property type="entry name" value="DIHYDROOROTATE DEHYDROGENASE B (NAD(+)), ELECTRON TRANSFER SUBUNIT-RELATED"/>
    <property type="match status" value="1"/>
</dbReference>
<gene>
    <name evidence="2" type="primary">pyrK_49</name>
    <name evidence="2" type="ORF">SDC9_210904</name>
</gene>
<proteinExistence type="predicted"/>
<dbReference type="SUPFAM" id="SSF52343">
    <property type="entry name" value="Ferredoxin reductase-like, C-terminal NADP-linked domain"/>
    <property type="match status" value="1"/>
</dbReference>
<organism evidence="2">
    <name type="scientific">bioreactor metagenome</name>
    <dbReference type="NCBI Taxonomy" id="1076179"/>
    <lineage>
        <taxon>unclassified sequences</taxon>
        <taxon>metagenomes</taxon>
        <taxon>ecological metagenomes</taxon>
    </lineage>
</organism>
<accession>A0A645JJ63</accession>
<reference evidence="2" key="1">
    <citation type="submission" date="2019-08" db="EMBL/GenBank/DDBJ databases">
        <authorList>
            <person name="Kucharzyk K."/>
            <person name="Murdoch R.W."/>
            <person name="Higgins S."/>
            <person name="Loffler F."/>
        </authorList>
    </citation>
    <scope>NUCLEOTIDE SEQUENCE</scope>
</reference>
<dbReference type="InterPro" id="IPR037117">
    <property type="entry name" value="Dihydroorotate_DH_ele_sf"/>
</dbReference>